<keyword evidence="2 6" id="KW-0808">Transferase</keyword>
<evidence type="ECO:0000256" key="1">
    <source>
        <dbReference type="ARBA" id="ARBA00022603"/>
    </source>
</evidence>
<dbReference type="GO" id="GO:0008757">
    <property type="term" value="F:S-adenosylmethionine-dependent methyltransferase activity"/>
    <property type="evidence" value="ECO:0007669"/>
    <property type="project" value="InterPro"/>
</dbReference>
<name>Q07UG7_RHOP5</name>
<evidence type="ECO:0000256" key="3">
    <source>
        <dbReference type="ARBA" id="ARBA00022691"/>
    </source>
</evidence>
<protein>
    <submittedName>
        <fullName evidence="6">Methyltransferase type 11</fullName>
    </submittedName>
</protein>
<dbReference type="eggNOG" id="COG2227">
    <property type="taxonomic scope" value="Bacteria"/>
</dbReference>
<dbReference type="Gene3D" id="3.40.50.150">
    <property type="entry name" value="Vaccinia Virus protein VP39"/>
    <property type="match status" value="1"/>
</dbReference>
<feature type="compositionally biased region" description="Polar residues" evidence="4">
    <location>
        <begin position="232"/>
        <end position="248"/>
    </location>
</feature>
<dbReference type="Pfam" id="PF08241">
    <property type="entry name" value="Methyltransf_11"/>
    <property type="match status" value="1"/>
</dbReference>
<dbReference type="EMBL" id="CP000463">
    <property type="protein sequence ID" value="ABJ04417.1"/>
    <property type="molecule type" value="Genomic_DNA"/>
</dbReference>
<keyword evidence="3" id="KW-0949">S-adenosyl-L-methionine</keyword>
<gene>
    <name evidence="6" type="ordered locus">RPE_0458</name>
</gene>
<evidence type="ECO:0000259" key="5">
    <source>
        <dbReference type="Pfam" id="PF08241"/>
    </source>
</evidence>
<dbReference type="GO" id="GO:0032259">
    <property type="term" value="P:methylation"/>
    <property type="evidence" value="ECO:0007669"/>
    <property type="project" value="UniProtKB-KW"/>
</dbReference>
<feature type="domain" description="Methyltransferase type 11" evidence="5">
    <location>
        <begin position="51"/>
        <end position="150"/>
    </location>
</feature>
<dbReference type="SUPFAM" id="SSF53335">
    <property type="entry name" value="S-adenosyl-L-methionine-dependent methyltransferases"/>
    <property type="match status" value="1"/>
</dbReference>
<feature type="region of interest" description="Disordered" evidence="4">
    <location>
        <begin position="229"/>
        <end position="248"/>
    </location>
</feature>
<evidence type="ECO:0000256" key="4">
    <source>
        <dbReference type="SAM" id="MobiDB-lite"/>
    </source>
</evidence>
<dbReference type="InterPro" id="IPR029063">
    <property type="entry name" value="SAM-dependent_MTases_sf"/>
</dbReference>
<reference evidence="6" key="1">
    <citation type="submission" date="2006-09" db="EMBL/GenBank/DDBJ databases">
        <title>Complete sequence of Rhodopseudomonas palustris BisA53.</title>
        <authorList>
            <consortium name="US DOE Joint Genome Institute"/>
            <person name="Copeland A."/>
            <person name="Lucas S."/>
            <person name="Lapidus A."/>
            <person name="Barry K."/>
            <person name="Detter J.C."/>
            <person name="Glavina del Rio T."/>
            <person name="Hammon N."/>
            <person name="Israni S."/>
            <person name="Dalin E."/>
            <person name="Tice H."/>
            <person name="Pitluck S."/>
            <person name="Chain P."/>
            <person name="Malfatti S."/>
            <person name="Shin M."/>
            <person name="Vergez L."/>
            <person name="Schmutz J."/>
            <person name="Larimer F."/>
            <person name="Land M."/>
            <person name="Hauser L."/>
            <person name="Pelletier D.A."/>
            <person name="Kyrpides N."/>
            <person name="Kim E."/>
            <person name="Harwood C.S."/>
            <person name="Oda Y."/>
            <person name="Richardson P."/>
        </authorList>
    </citation>
    <scope>NUCLEOTIDE SEQUENCE [LARGE SCALE GENOMIC DNA]</scope>
    <source>
        <strain evidence="6">BisA53</strain>
    </source>
</reference>
<accession>Q07UG7</accession>
<dbReference type="STRING" id="316055.RPE_0458"/>
<evidence type="ECO:0000313" key="6">
    <source>
        <dbReference type="EMBL" id="ABJ04417.1"/>
    </source>
</evidence>
<dbReference type="InterPro" id="IPR013216">
    <property type="entry name" value="Methyltransf_11"/>
</dbReference>
<organism evidence="6">
    <name type="scientific">Rhodopseudomonas palustris (strain BisA53)</name>
    <dbReference type="NCBI Taxonomy" id="316055"/>
    <lineage>
        <taxon>Bacteria</taxon>
        <taxon>Pseudomonadati</taxon>
        <taxon>Pseudomonadota</taxon>
        <taxon>Alphaproteobacteria</taxon>
        <taxon>Hyphomicrobiales</taxon>
        <taxon>Nitrobacteraceae</taxon>
        <taxon>Rhodopseudomonas</taxon>
    </lineage>
</organism>
<evidence type="ECO:0000256" key="2">
    <source>
        <dbReference type="ARBA" id="ARBA00022679"/>
    </source>
</evidence>
<dbReference type="OrthoDB" id="9795634at2"/>
<sequence>MYDYDAQYRRLRAAGHQGWGGSQSDRNLARMTATLHRLQRELFPAPPARMLELGCGNGISACLLMARSGYEVHGIDISAVAIEWARERFAADAVSGAFHHGSVCEMPFFDSASFDIVIDGSCLHCLIGDDRTRCLTEVRRILQPEGVFVVSSMCGLPKSEAAQARFDSRHGLLLDHGQPYRTLKPLSEIARELGQSGFEVQDNRLSVNAWWDHVTMICRIARGHLPSRKIENGSTSAQQPPEQQTAGD</sequence>
<dbReference type="KEGG" id="rpe:RPE_0458"/>
<keyword evidence="1 6" id="KW-0489">Methyltransferase</keyword>
<dbReference type="CDD" id="cd02440">
    <property type="entry name" value="AdoMet_MTases"/>
    <property type="match status" value="1"/>
</dbReference>
<dbReference type="PANTHER" id="PTHR43464:SF19">
    <property type="entry name" value="UBIQUINONE BIOSYNTHESIS O-METHYLTRANSFERASE, MITOCHONDRIAL"/>
    <property type="match status" value="1"/>
</dbReference>
<dbReference type="PANTHER" id="PTHR43464">
    <property type="entry name" value="METHYLTRANSFERASE"/>
    <property type="match status" value="1"/>
</dbReference>
<dbReference type="AlphaFoldDB" id="Q07UG7"/>
<proteinExistence type="predicted"/>
<dbReference type="HOGENOM" id="CLU_106244_0_0_5"/>